<feature type="region of interest" description="Disordered" evidence="1">
    <location>
        <begin position="105"/>
        <end position="263"/>
    </location>
</feature>
<name>A0A4S2MGZ3_OPIFE</name>
<comment type="caution">
    <text evidence="3">The sequence shown here is derived from an EMBL/GenBank/DDBJ whole genome shotgun (WGS) entry which is preliminary data.</text>
</comment>
<evidence type="ECO:0000259" key="2">
    <source>
        <dbReference type="Pfam" id="PF12335"/>
    </source>
</evidence>
<dbReference type="PANTHER" id="PTHR13663">
    <property type="entry name" value="SIMILAR TO RIKEN CDNA 6430548M08"/>
    <property type="match status" value="1"/>
</dbReference>
<reference evidence="3 4" key="1">
    <citation type="journal article" date="2019" name="BMC Genomics">
        <title>New insights from Opisthorchis felineus genome: update on genomics of the epidemiologically important liver flukes.</title>
        <authorList>
            <person name="Ershov N.I."/>
            <person name="Mordvinov V.A."/>
            <person name="Prokhortchouk E.B."/>
            <person name="Pakharukova M.Y."/>
            <person name="Gunbin K.V."/>
            <person name="Ustyantsev K."/>
            <person name="Genaev M.A."/>
            <person name="Blinov A.G."/>
            <person name="Mazur A."/>
            <person name="Boulygina E."/>
            <person name="Tsygankova S."/>
            <person name="Khrameeva E."/>
            <person name="Chekanov N."/>
            <person name="Fan G."/>
            <person name="Xiao A."/>
            <person name="Zhang H."/>
            <person name="Xu X."/>
            <person name="Yang H."/>
            <person name="Solovyev V."/>
            <person name="Lee S.M."/>
            <person name="Liu X."/>
            <person name="Afonnikov D.A."/>
            <person name="Skryabin K.G."/>
        </authorList>
    </citation>
    <scope>NUCLEOTIDE SEQUENCE [LARGE SCALE GENOMIC DNA]</scope>
    <source>
        <strain evidence="3">AK-0245</strain>
        <tissue evidence="3">Whole organism</tissue>
    </source>
</reference>
<proteinExistence type="predicted"/>
<evidence type="ECO:0000313" key="3">
    <source>
        <dbReference type="EMBL" id="TGZ76111.1"/>
    </source>
</evidence>
<sequence length="474" mass="53715">MSFGNFLRRLSTDFEKSPSTHESAQTSENTGGINSIFSTPGKLLDSMNVKTSHLVSEMNQKLDLGGKLDNLKQASITKLEHVVHGTLTQKEAMKPDQERASFEAQNVHANPFNEGEQTGTDKSLRRQSTHAGTRPPRPPPPNAVALSRAMSLDETNLSRNKPEERKLSKKGGLSPTLEPAREAEEERYGGDRPAKDSLSAERKRSYSERSADDDDDRDSSASEYGTYGDQPVYKAETEDYDQNSTQKPDNDVRSAEELDEKSSSRIKEVMKTCVPALLHGRYQEVQHFDPELQEMLGTSQGRMEFVNFMEKQARSSDNVLEVGNLPSLLEKIGYLLSECQDAEDFGPAKKLLTTSLLFYVQDSRAGTERAFLFVHIKTQPIWQSLRFWNACFFQSVQEARAKLMEQSQSYLNTMNVFDLHTTVKQEFLRKHSSLFNLPDVRIQEIPFLSRCSRTLVLITEVYSNIHRNTWRIDA</sequence>
<dbReference type="InterPro" id="IPR039872">
    <property type="entry name" value="KIAA0513"/>
</dbReference>
<dbReference type="STRING" id="147828.A0A4S2MGZ3"/>
<dbReference type="EMBL" id="SJOL01000001">
    <property type="protein sequence ID" value="TGZ76111.1"/>
    <property type="molecule type" value="Genomic_DNA"/>
</dbReference>
<dbReference type="Proteomes" id="UP000308267">
    <property type="component" value="Unassembled WGS sequence"/>
</dbReference>
<dbReference type="OrthoDB" id="6268344at2759"/>
<dbReference type="Pfam" id="PF12335">
    <property type="entry name" value="SBF2"/>
    <property type="match status" value="1"/>
</dbReference>
<keyword evidence="4" id="KW-1185">Reference proteome</keyword>
<evidence type="ECO:0000313" key="4">
    <source>
        <dbReference type="Proteomes" id="UP000308267"/>
    </source>
</evidence>
<feature type="domain" description="SBF1/SBF2" evidence="2">
    <location>
        <begin position="262"/>
        <end position="416"/>
    </location>
</feature>
<protein>
    <recommendedName>
        <fullName evidence="2">SBF1/SBF2 domain-containing protein</fullName>
    </recommendedName>
</protein>
<feature type="compositionally biased region" description="Basic and acidic residues" evidence="1">
    <location>
        <begin position="248"/>
        <end position="263"/>
    </location>
</feature>
<dbReference type="AlphaFoldDB" id="A0A4S2MGZ3"/>
<feature type="compositionally biased region" description="Polar residues" evidence="1">
    <location>
        <begin position="20"/>
        <end position="35"/>
    </location>
</feature>
<accession>A0A4S2MGZ3</accession>
<evidence type="ECO:0000256" key="1">
    <source>
        <dbReference type="SAM" id="MobiDB-lite"/>
    </source>
</evidence>
<gene>
    <name evidence="3" type="ORF">CRM22_000002</name>
</gene>
<dbReference type="PANTHER" id="PTHR13663:SF2">
    <property type="entry name" value="SIMILAR TO RIKEN CDNA 6430548M08"/>
    <property type="match status" value="1"/>
</dbReference>
<dbReference type="InterPro" id="IPR022096">
    <property type="entry name" value="SBF1/SBF2"/>
</dbReference>
<feature type="compositionally biased region" description="Basic and acidic residues" evidence="1">
    <location>
        <begin position="179"/>
        <end position="210"/>
    </location>
</feature>
<organism evidence="3 4">
    <name type="scientific">Opisthorchis felineus</name>
    <dbReference type="NCBI Taxonomy" id="147828"/>
    <lineage>
        <taxon>Eukaryota</taxon>
        <taxon>Metazoa</taxon>
        <taxon>Spiralia</taxon>
        <taxon>Lophotrochozoa</taxon>
        <taxon>Platyhelminthes</taxon>
        <taxon>Trematoda</taxon>
        <taxon>Digenea</taxon>
        <taxon>Opisthorchiida</taxon>
        <taxon>Opisthorchiata</taxon>
        <taxon>Opisthorchiidae</taxon>
        <taxon>Opisthorchis</taxon>
    </lineage>
</organism>
<feature type="region of interest" description="Disordered" evidence="1">
    <location>
        <begin position="13"/>
        <end position="35"/>
    </location>
</feature>